<feature type="compositionally biased region" description="Gly residues" evidence="1">
    <location>
        <begin position="90"/>
        <end position="99"/>
    </location>
</feature>
<feature type="region of interest" description="Disordered" evidence="1">
    <location>
        <begin position="80"/>
        <end position="99"/>
    </location>
</feature>
<accession>A0A4Z2IZ16</accession>
<evidence type="ECO:0000256" key="1">
    <source>
        <dbReference type="SAM" id="MobiDB-lite"/>
    </source>
</evidence>
<feature type="region of interest" description="Disordered" evidence="1">
    <location>
        <begin position="1"/>
        <end position="30"/>
    </location>
</feature>
<gene>
    <name evidence="2" type="ORF">EYF80_007035</name>
</gene>
<feature type="compositionally biased region" description="Basic and acidic residues" evidence="1">
    <location>
        <begin position="1"/>
        <end position="15"/>
    </location>
</feature>
<organism evidence="2 3">
    <name type="scientific">Liparis tanakae</name>
    <name type="common">Tanaka's snailfish</name>
    <dbReference type="NCBI Taxonomy" id="230148"/>
    <lineage>
        <taxon>Eukaryota</taxon>
        <taxon>Metazoa</taxon>
        <taxon>Chordata</taxon>
        <taxon>Craniata</taxon>
        <taxon>Vertebrata</taxon>
        <taxon>Euteleostomi</taxon>
        <taxon>Actinopterygii</taxon>
        <taxon>Neopterygii</taxon>
        <taxon>Teleostei</taxon>
        <taxon>Neoteleostei</taxon>
        <taxon>Acanthomorphata</taxon>
        <taxon>Eupercaria</taxon>
        <taxon>Perciformes</taxon>
        <taxon>Cottioidei</taxon>
        <taxon>Cottales</taxon>
        <taxon>Liparidae</taxon>
        <taxon>Liparis</taxon>
    </lineage>
</organism>
<keyword evidence="3" id="KW-1185">Reference proteome</keyword>
<sequence>MSHLHKAAEEVERKCNSSFENKTEAPATAGERFNEGVAKYHQVVGHLVTAAVVTGRPQDPHPGGDKPIIYLHPTLRPKESWHESPAGLVRGSGGCTGDQ</sequence>
<protein>
    <submittedName>
        <fullName evidence="2">Uncharacterized protein</fullName>
    </submittedName>
</protein>
<evidence type="ECO:0000313" key="2">
    <source>
        <dbReference type="EMBL" id="TNN82794.1"/>
    </source>
</evidence>
<comment type="caution">
    <text evidence="2">The sequence shown here is derived from an EMBL/GenBank/DDBJ whole genome shotgun (WGS) entry which is preliminary data.</text>
</comment>
<proteinExistence type="predicted"/>
<evidence type="ECO:0000313" key="3">
    <source>
        <dbReference type="Proteomes" id="UP000314294"/>
    </source>
</evidence>
<dbReference type="AlphaFoldDB" id="A0A4Z2IZ16"/>
<name>A0A4Z2IZ16_9TELE</name>
<dbReference type="EMBL" id="SRLO01000037">
    <property type="protein sequence ID" value="TNN82794.1"/>
    <property type="molecule type" value="Genomic_DNA"/>
</dbReference>
<reference evidence="2 3" key="1">
    <citation type="submission" date="2019-03" db="EMBL/GenBank/DDBJ databases">
        <title>First draft genome of Liparis tanakae, snailfish: a comprehensive survey of snailfish specific genes.</title>
        <authorList>
            <person name="Kim W."/>
            <person name="Song I."/>
            <person name="Jeong J.-H."/>
            <person name="Kim D."/>
            <person name="Kim S."/>
            <person name="Ryu S."/>
            <person name="Song J.Y."/>
            <person name="Lee S.K."/>
        </authorList>
    </citation>
    <scope>NUCLEOTIDE SEQUENCE [LARGE SCALE GENOMIC DNA]</scope>
    <source>
        <tissue evidence="2">Muscle</tissue>
    </source>
</reference>
<dbReference type="Proteomes" id="UP000314294">
    <property type="component" value="Unassembled WGS sequence"/>
</dbReference>